<keyword evidence="14" id="KW-1185">Reference proteome</keyword>
<evidence type="ECO:0000313" key="14">
    <source>
        <dbReference type="Proteomes" id="UP000198779"/>
    </source>
</evidence>
<proteinExistence type="inferred from homology"/>
<dbReference type="RefSeq" id="WP_091816515.1">
    <property type="nucleotide sequence ID" value="NZ_FNCQ01000006.1"/>
</dbReference>
<keyword evidence="5 9" id="KW-0862">Zinc</keyword>
<gene>
    <name evidence="13" type="ORF">SAMN04487901_10641</name>
</gene>
<dbReference type="GO" id="GO:0071555">
    <property type="term" value="P:cell wall organization"/>
    <property type="evidence" value="ECO:0007669"/>
    <property type="project" value="UniProtKB-KW"/>
</dbReference>
<evidence type="ECO:0000256" key="2">
    <source>
        <dbReference type="ARBA" id="ARBA00022670"/>
    </source>
</evidence>
<feature type="site" description="Transition state stabilizer" evidence="9">
    <location>
        <position position="106"/>
    </location>
</feature>
<dbReference type="PIRSF" id="PIRSF026671">
    <property type="entry name" value="AA_dipeptidase"/>
    <property type="match status" value="1"/>
</dbReference>
<feature type="signal peptide" evidence="12">
    <location>
        <begin position="1"/>
        <end position="20"/>
    </location>
</feature>
<name>A0A1G7VMJ3_9BACT</name>
<organism evidence="13 14">
    <name type="scientific">Prevotella communis</name>
    <dbReference type="NCBI Taxonomy" id="2913614"/>
    <lineage>
        <taxon>Bacteria</taxon>
        <taxon>Pseudomonadati</taxon>
        <taxon>Bacteroidota</taxon>
        <taxon>Bacteroidia</taxon>
        <taxon>Bacteroidales</taxon>
        <taxon>Prevotellaceae</taxon>
        <taxon>Prevotella</taxon>
    </lineage>
</organism>
<dbReference type="EMBL" id="FNCQ01000006">
    <property type="protein sequence ID" value="SDG60927.1"/>
    <property type="molecule type" value="Genomic_DNA"/>
</dbReference>
<dbReference type="InterPro" id="IPR000755">
    <property type="entry name" value="A_A_dipeptidase"/>
</dbReference>
<feature type="active site" description="Proton donor/acceptor" evidence="9">
    <location>
        <position position="235"/>
    </location>
</feature>
<dbReference type="HAMAP" id="MF_01924">
    <property type="entry name" value="A_A_dipeptidase"/>
    <property type="match status" value="1"/>
</dbReference>
<keyword evidence="8 10" id="KW-0961">Cell wall biogenesis/degradation</keyword>
<evidence type="ECO:0000256" key="8">
    <source>
        <dbReference type="ARBA" id="ARBA00023316"/>
    </source>
</evidence>
<dbReference type="PANTHER" id="PTHR43126:SF1">
    <property type="entry name" value="D-ALANYL-D-ALANINE DIPEPTIDASE"/>
    <property type="match status" value="1"/>
</dbReference>
<comment type="cofactor">
    <cofactor evidence="9">
        <name>Zn(2+)</name>
        <dbReference type="ChEBI" id="CHEBI:29105"/>
    </cofactor>
    <text evidence="9">Binds 1 zinc ion per subunit.</text>
</comment>
<keyword evidence="12" id="KW-0732">Signal</keyword>
<keyword evidence="6 9" id="KW-0224">Dipeptidase</keyword>
<evidence type="ECO:0000313" key="13">
    <source>
        <dbReference type="EMBL" id="SDG60927.1"/>
    </source>
</evidence>
<dbReference type="Pfam" id="PF01427">
    <property type="entry name" value="Peptidase_M15"/>
    <property type="match status" value="2"/>
</dbReference>
<keyword evidence="7 9" id="KW-0482">Metalloprotease</keyword>
<dbReference type="Gene3D" id="3.30.1380.10">
    <property type="match status" value="1"/>
</dbReference>
<dbReference type="SUPFAM" id="SSF55166">
    <property type="entry name" value="Hedgehog/DD-peptidase"/>
    <property type="match status" value="1"/>
</dbReference>
<dbReference type="PROSITE" id="PS51257">
    <property type="entry name" value="PROKAR_LIPOPROTEIN"/>
    <property type="match status" value="1"/>
</dbReference>
<feature type="binding site" evidence="9">
    <location>
        <position position="158"/>
    </location>
    <ligand>
        <name>Zn(2+)</name>
        <dbReference type="ChEBI" id="CHEBI:29105"/>
        <note>catalytic</note>
    </ligand>
</feature>
<evidence type="ECO:0000256" key="4">
    <source>
        <dbReference type="ARBA" id="ARBA00022801"/>
    </source>
</evidence>
<dbReference type="Proteomes" id="UP000198779">
    <property type="component" value="Unassembled WGS sequence"/>
</dbReference>
<dbReference type="InterPro" id="IPR009045">
    <property type="entry name" value="Zn_M74/Hedgehog-like"/>
</dbReference>
<dbReference type="STRING" id="645274.SAMN04487901_10641"/>
<dbReference type="PANTHER" id="PTHR43126">
    <property type="entry name" value="D-ALANYL-D-ALANINE DIPEPTIDASE"/>
    <property type="match status" value="1"/>
</dbReference>
<dbReference type="CDD" id="cd14817">
    <property type="entry name" value="D-Ala-D-Ala_dipeptidase_VanX"/>
    <property type="match status" value="1"/>
</dbReference>
<reference evidence="14" key="1">
    <citation type="submission" date="2016-10" db="EMBL/GenBank/DDBJ databases">
        <authorList>
            <person name="Varghese N."/>
            <person name="Submissions S."/>
        </authorList>
    </citation>
    <scope>NUCLEOTIDE SEQUENCE [LARGE SCALE GENOMIC DNA]</scope>
    <source>
        <strain evidence="14">BP1-148</strain>
    </source>
</reference>
<evidence type="ECO:0000256" key="6">
    <source>
        <dbReference type="ARBA" id="ARBA00022997"/>
    </source>
</evidence>
<feature type="binding site" evidence="9">
    <location>
        <position position="151"/>
    </location>
    <ligand>
        <name>Zn(2+)</name>
        <dbReference type="ChEBI" id="CHEBI:29105"/>
        <note>catalytic</note>
    </ligand>
</feature>
<evidence type="ECO:0000256" key="9">
    <source>
        <dbReference type="HAMAP-Rule" id="MF_01924"/>
    </source>
</evidence>
<dbReference type="GO" id="GO:0160237">
    <property type="term" value="F:D-Ala-D-Ala dipeptidase activity"/>
    <property type="evidence" value="ECO:0007669"/>
    <property type="project" value="UniProtKB-EC"/>
</dbReference>
<keyword evidence="3 9" id="KW-0479">Metal-binding</keyword>
<keyword evidence="4 9" id="KW-0378">Hydrolase</keyword>
<feature type="binding site" evidence="9">
    <location>
        <position position="238"/>
    </location>
    <ligand>
        <name>Zn(2+)</name>
        <dbReference type="ChEBI" id="CHEBI:29105"/>
        <note>catalytic</note>
    </ligand>
</feature>
<evidence type="ECO:0000256" key="7">
    <source>
        <dbReference type="ARBA" id="ARBA00023049"/>
    </source>
</evidence>
<comment type="similarity">
    <text evidence="9 10">Belongs to the peptidase M15D family.</text>
</comment>
<feature type="region of interest" description="Disordered" evidence="11">
    <location>
        <begin position="189"/>
        <end position="208"/>
    </location>
</feature>
<dbReference type="EC" id="3.4.13.22" evidence="9 10"/>
<comment type="catalytic activity">
    <reaction evidence="1 9 10">
        <text>D-alanyl-D-alanine + H2O = 2 D-alanine</text>
        <dbReference type="Rhea" id="RHEA:20661"/>
        <dbReference type="ChEBI" id="CHEBI:15377"/>
        <dbReference type="ChEBI" id="CHEBI:57416"/>
        <dbReference type="ChEBI" id="CHEBI:57822"/>
        <dbReference type="EC" id="3.4.13.22"/>
    </reaction>
</comment>
<keyword evidence="2 9" id="KW-0645">Protease</keyword>
<dbReference type="GO" id="GO:0008237">
    <property type="term" value="F:metallopeptidase activity"/>
    <property type="evidence" value="ECO:0007669"/>
    <property type="project" value="UniProtKB-KW"/>
</dbReference>
<sequence>MKRKGFWTAFVLLCAVVVLSACGSNRDEDVVSPTDDSSQFVTLTDAVPDAILEIRYYGTYNFVGARIDGYLEPTALLTRVAADSLRAVSDDVISQGYRLKIYDAYRPQKGVDHFVRWAENVSDTLMKAFFYPDLDKSVLFEQEYIYEKSGHTRGSTVDLTLFDMQTEKELDMGGTFDWFGPESHPDFCGNPETGEYTGDNSKSPAGRSITPEQFRHRMILREAMLRHGFKPLDSEWWHFTLANEPFPDTYFTFPVKQLK</sequence>
<protein>
    <recommendedName>
        <fullName evidence="9 10">D-alanyl-D-alanine dipeptidase</fullName>
        <shortName evidence="9 10">D-Ala-D-Ala dipeptidase</shortName>
        <ecNumber evidence="9 10">3.4.13.22</ecNumber>
    </recommendedName>
</protein>
<dbReference type="AlphaFoldDB" id="A0A1G7VMJ3"/>
<feature type="chain" id="PRO_5011660868" description="D-alanyl-D-alanine dipeptidase" evidence="12">
    <location>
        <begin position="21"/>
        <end position="259"/>
    </location>
</feature>
<evidence type="ECO:0000256" key="12">
    <source>
        <dbReference type="SAM" id="SignalP"/>
    </source>
</evidence>
<evidence type="ECO:0000256" key="1">
    <source>
        <dbReference type="ARBA" id="ARBA00001362"/>
    </source>
</evidence>
<evidence type="ECO:0000256" key="3">
    <source>
        <dbReference type="ARBA" id="ARBA00022723"/>
    </source>
</evidence>
<comment type="function">
    <text evidence="9 10">Catalyzes hydrolysis of the D-alanyl-D-alanine dipeptide.</text>
</comment>
<dbReference type="GO" id="GO:0006508">
    <property type="term" value="P:proteolysis"/>
    <property type="evidence" value="ECO:0007669"/>
    <property type="project" value="UniProtKB-KW"/>
</dbReference>
<accession>A0A1G7VMJ3</accession>
<dbReference type="GO" id="GO:0008270">
    <property type="term" value="F:zinc ion binding"/>
    <property type="evidence" value="ECO:0007669"/>
    <property type="project" value="UniProtKB-UniRule"/>
</dbReference>
<evidence type="ECO:0000256" key="10">
    <source>
        <dbReference type="PIRNR" id="PIRNR026671"/>
    </source>
</evidence>
<evidence type="ECO:0000256" key="11">
    <source>
        <dbReference type="SAM" id="MobiDB-lite"/>
    </source>
</evidence>
<evidence type="ECO:0000256" key="5">
    <source>
        <dbReference type="ARBA" id="ARBA00022833"/>
    </source>
</evidence>